<protein>
    <submittedName>
        <fullName evidence="1">Uncharacterized protein</fullName>
    </submittedName>
</protein>
<reference evidence="1 2" key="1">
    <citation type="submission" date="2016-03" db="EMBL/GenBank/DDBJ databases">
        <title>Deep-sea bacteria in the southern Pacific.</title>
        <authorList>
            <person name="Tang K."/>
        </authorList>
    </citation>
    <scope>NUCLEOTIDE SEQUENCE [LARGE SCALE GENOMIC DNA]</scope>
    <source>
        <strain evidence="1 2">JLT2016</strain>
    </source>
</reference>
<gene>
    <name evidence="1" type="ORF">Ga0080559_TMP1369</name>
</gene>
<dbReference type="Proteomes" id="UP000186559">
    <property type="component" value="Chromosome"/>
</dbReference>
<evidence type="ECO:0000313" key="2">
    <source>
        <dbReference type="Proteomes" id="UP000186559"/>
    </source>
</evidence>
<sequence length="37" mass="3865">MVMAGLLDVSLRERVCGAGPPVAPESDADVAKRARLI</sequence>
<accession>A0A1U7D255</accession>
<dbReference type="STRING" id="1229727.Ga0080559_TMP1369"/>
<keyword evidence="2" id="KW-1185">Reference proteome</keyword>
<organism evidence="1 2">
    <name type="scientific">Salipiger profundus</name>
    <dbReference type="NCBI Taxonomy" id="1229727"/>
    <lineage>
        <taxon>Bacteria</taxon>
        <taxon>Pseudomonadati</taxon>
        <taxon>Pseudomonadota</taxon>
        <taxon>Alphaproteobacteria</taxon>
        <taxon>Rhodobacterales</taxon>
        <taxon>Roseobacteraceae</taxon>
        <taxon>Salipiger</taxon>
    </lineage>
</organism>
<dbReference type="EMBL" id="CP014796">
    <property type="protein sequence ID" value="APX22165.1"/>
    <property type="molecule type" value="Genomic_DNA"/>
</dbReference>
<proteinExistence type="predicted"/>
<evidence type="ECO:0000313" key="1">
    <source>
        <dbReference type="EMBL" id="APX22165.1"/>
    </source>
</evidence>
<dbReference type="KEGG" id="tpro:Ga0080559_TMP1369"/>
<dbReference type="AlphaFoldDB" id="A0A1U7D255"/>
<name>A0A1U7D255_9RHOB</name>